<dbReference type="InterPro" id="IPR019734">
    <property type="entry name" value="TPR_rpt"/>
</dbReference>
<keyword evidence="4" id="KW-0804">Transcription</keyword>
<dbReference type="EMBL" id="JACHJU010000001">
    <property type="protein sequence ID" value="MBB4939947.1"/>
    <property type="molecule type" value="Genomic_DNA"/>
</dbReference>
<sequence>MRFGLLGPLQIFDGDRILAPPGPAKHRAVLAALLLGAGQVVTLDRLVAVVWGENPPASAEPVLRVYVSALRRLVGAETIRTAPGGYLIAVTPDQVDAHRFDRMVERARRSRDAGRAAEAADELRTALGLWRGPALADVDSGELRRTHAVRLEELRLSATEERVDLDLALGRHGEVVGELRALVAAHPLRERAWGQLVLALHRGGRRSEALGAYQDVRRLLVEELGLEPGPELRAAHDRVLAGEGPEPGARTREAPHETPPDIADFTGRAQVLSWITGETPAAGGAPVHLVLHGPAGSGKSAVAVRAATLLGARFPGGRLYAALRAGDRPVGAGAVLEDLLRSLGCPEGAVPAGIEDRVRLYRSMTATRRLLVVLDDAADESQVRPLLPTGPGCLTLVTSRSPLYGLEASRAFELGVLDLAESVAMLAGVAGEPRVRAEPQAARRIAELCGGLPLALRIAGSRLARRPGWTLEHLAGRLEDERVRLDELAAGDLAVRSSLGLGYRGLAEEEQRLLRRLGALSAPDVAPWAAAAVFGGLRVDRILEELAGTGLLQSRGLDDAGQERYGRHDLTRLYAAERLAEEEGTAARVLAVLAREVLERVRRARALLLPAEPGTGRTVAHTAGQSVAVETTHLRESARWLAAERGFLVAAVADFHRAGLAEAAWRLAFYLTPFFELRAHHEDWYATNRIGREAARLAGHRHGEALLLRALGDLYRIEGRLDDAARALQAALSHFRDLADGAEEARARYRLGLVLIAQDRPAEAERSLAECLAAFEAAGDARGRADALRSLGSVRRAEDLLAAGLDAYRELGDPRGEAAALRELALLHLDRRRLPAARDCAERALRADRRLGDRLPEASSLVLLARVARAEGVPEAARTTVEEALSIFKEYGDRRGAAHALLVLAGADLDIDEIDGAFAAISSATEGFDILGDQRGSAEAAELMREARRRRGLWT</sequence>
<dbReference type="AlphaFoldDB" id="A0A7W7RXP2"/>
<dbReference type="PANTHER" id="PTHR35807">
    <property type="entry name" value="TRANSCRIPTIONAL REGULATOR REDD-RELATED"/>
    <property type="match status" value="1"/>
</dbReference>
<feature type="region of interest" description="Disordered" evidence="6">
    <location>
        <begin position="241"/>
        <end position="260"/>
    </location>
</feature>
<comment type="similarity">
    <text evidence="1">Belongs to the AfsR/DnrI/RedD regulatory family.</text>
</comment>
<feature type="DNA-binding region" description="OmpR/PhoB-type" evidence="5">
    <location>
        <begin position="1"/>
        <end position="90"/>
    </location>
</feature>
<dbReference type="SMART" id="SM00028">
    <property type="entry name" value="TPR"/>
    <property type="match status" value="4"/>
</dbReference>
<dbReference type="SUPFAM" id="SSF46894">
    <property type="entry name" value="C-terminal effector domain of the bipartite response regulators"/>
    <property type="match status" value="1"/>
</dbReference>
<dbReference type="Pfam" id="PF00486">
    <property type="entry name" value="Trans_reg_C"/>
    <property type="match status" value="1"/>
</dbReference>
<dbReference type="SMART" id="SM00862">
    <property type="entry name" value="Trans_reg_C"/>
    <property type="match status" value="1"/>
</dbReference>
<dbReference type="GO" id="GO:0006355">
    <property type="term" value="P:regulation of DNA-templated transcription"/>
    <property type="evidence" value="ECO:0007669"/>
    <property type="project" value="InterPro"/>
</dbReference>
<dbReference type="RefSeq" id="WP_184755841.1">
    <property type="nucleotide sequence ID" value="NZ_BAABEK010000006.1"/>
</dbReference>
<protein>
    <submittedName>
        <fullName evidence="8">DNA-binding SARP family transcriptional activator/tetratricopeptide (TPR) repeat protein</fullName>
    </submittedName>
</protein>
<gene>
    <name evidence="8" type="ORF">FHR32_004252</name>
</gene>
<dbReference type="Pfam" id="PF03704">
    <property type="entry name" value="BTAD"/>
    <property type="match status" value="1"/>
</dbReference>
<dbReference type="SUPFAM" id="SSF48452">
    <property type="entry name" value="TPR-like"/>
    <property type="match status" value="3"/>
</dbReference>
<dbReference type="Gene3D" id="1.25.40.10">
    <property type="entry name" value="Tetratricopeptide repeat domain"/>
    <property type="match status" value="2"/>
</dbReference>
<reference evidence="8 9" key="1">
    <citation type="submission" date="2020-08" db="EMBL/GenBank/DDBJ databases">
        <title>Sequencing the genomes of 1000 actinobacteria strains.</title>
        <authorList>
            <person name="Klenk H.-P."/>
        </authorList>
    </citation>
    <scope>NUCLEOTIDE SEQUENCE [LARGE SCALE GENOMIC DNA]</scope>
    <source>
        <strain evidence="8 9">DSM 43023</strain>
    </source>
</reference>
<dbReference type="Gene3D" id="1.10.8.430">
    <property type="entry name" value="Helical domain of apoptotic protease-activating factors"/>
    <property type="match status" value="1"/>
</dbReference>
<dbReference type="Gene3D" id="3.40.50.300">
    <property type="entry name" value="P-loop containing nucleotide triphosphate hydrolases"/>
    <property type="match status" value="1"/>
</dbReference>
<keyword evidence="9" id="KW-1185">Reference proteome</keyword>
<organism evidence="8 9">
    <name type="scientific">Streptosporangium album</name>
    <dbReference type="NCBI Taxonomy" id="47479"/>
    <lineage>
        <taxon>Bacteria</taxon>
        <taxon>Bacillati</taxon>
        <taxon>Actinomycetota</taxon>
        <taxon>Actinomycetes</taxon>
        <taxon>Streptosporangiales</taxon>
        <taxon>Streptosporangiaceae</taxon>
        <taxon>Streptosporangium</taxon>
    </lineage>
</organism>
<feature type="compositionally biased region" description="Basic and acidic residues" evidence="6">
    <location>
        <begin position="249"/>
        <end position="259"/>
    </location>
</feature>
<evidence type="ECO:0000256" key="4">
    <source>
        <dbReference type="ARBA" id="ARBA00023163"/>
    </source>
</evidence>
<dbReference type="PRINTS" id="PR00364">
    <property type="entry name" value="DISEASERSIST"/>
</dbReference>
<keyword evidence="2" id="KW-0805">Transcription regulation</keyword>
<dbReference type="InterPro" id="IPR027417">
    <property type="entry name" value="P-loop_NTPase"/>
</dbReference>
<evidence type="ECO:0000256" key="6">
    <source>
        <dbReference type="SAM" id="MobiDB-lite"/>
    </source>
</evidence>
<dbReference type="InterPro" id="IPR036388">
    <property type="entry name" value="WH-like_DNA-bd_sf"/>
</dbReference>
<name>A0A7W7RXP2_9ACTN</name>
<evidence type="ECO:0000256" key="5">
    <source>
        <dbReference type="PROSITE-ProRule" id="PRU01091"/>
    </source>
</evidence>
<dbReference type="CDD" id="cd15831">
    <property type="entry name" value="BTAD"/>
    <property type="match status" value="1"/>
</dbReference>
<comment type="caution">
    <text evidence="8">The sequence shown here is derived from an EMBL/GenBank/DDBJ whole genome shotgun (WGS) entry which is preliminary data.</text>
</comment>
<dbReference type="InterPro" id="IPR011990">
    <property type="entry name" value="TPR-like_helical_dom_sf"/>
</dbReference>
<evidence type="ECO:0000256" key="2">
    <source>
        <dbReference type="ARBA" id="ARBA00023015"/>
    </source>
</evidence>
<evidence type="ECO:0000313" key="8">
    <source>
        <dbReference type="EMBL" id="MBB4939947.1"/>
    </source>
</evidence>
<dbReference type="Gene3D" id="1.10.10.10">
    <property type="entry name" value="Winged helix-like DNA-binding domain superfamily/Winged helix DNA-binding domain"/>
    <property type="match status" value="1"/>
</dbReference>
<dbReference type="Proteomes" id="UP000534286">
    <property type="component" value="Unassembled WGS sequence"/>
</dbReference>
<dbReference type="GO" id="GO:0043531">
    <property type="term" value="F:ADP binding"/>
    <property type="evidence" value="ECO:0007669"/>
    <property type="project" value="InterPro"/>
</dbReference>
<dbReference type="PROSITE" id="PS51755">
    <property type="entry name" value="OMPR_PHOB"/>
    <property type="match status" value="1"/>
</dbReference>
<proteinExistence type="inferred from homology"/>
<dbReference type="SUPFAM" id="SSF52540">
    <property type="entry name" value="P-loop containing nucleoside triphosphate hydrolases"/>
    <property type="match status" value="1"/>
</dbReference>
<dbReference type="Pfam" id="PF13424">
    <property type="entry name" value="TPR_12"/>
    <property type="match status" value="1"/>
</dbReference>
<dbReference type="InterPro" id="IPR016032">
    <property type="entry name" value="Sig_transdc_resp-reg_C-effctor"/>
</dbReference>
<dbReference type="InterPro" id="IPR005158">
    <property type="entry name" value="BTAD"/>
</dbReference>
<dbReference type="GO" id="GO:0000160">
    <property type="term" value="P:phosphorelay signal transduction system"/>
    <property type="evidence" value="ECO:0007669"/>
    <property type="project" value="InterPro"/>
</dbReference>
<accession>A0A7W7RXP2</accession>
<dbReference type="FunFam" id="1.25.40.10:FF:000222">
    <property type="entry name" value="SARP family transcriptional regulator"/>
    <property type="match status" value="1"/>
</dbReference>
<keyword evidence="3 5" id="KW-0238">DNA-binding</keyword>
<dbReference type="InterPro" id="IPR042197">
    <property type="entry name" value="Apaf_helical"/>
</dbReference>
<feature type="domain" description="OmpR/PhoB-type" evidence="7">
    <location>
        <begin position="1"/>
        <end position="90"/>
    </location>
</feature>
<dbReference type="GO" id="GO:0003677">
    <property type="term" value="F:DNA binding"/>
    <property type="evidence" value="ECO:0007669"/>
    <property type="project" value="UniProtKB-UniRule"/>
</dbReference>
<evidence type="ECO:0000256" key="1">
    <source>
        <dbReference type="ARBA" id="ARBA00005820"/>
    </source>
</evidence>
<dbReference type="SMART" id="SM01043">
    <property type="entry name" value="BTAD"/>
    <property type="match status" value="1"/>
</dbReference>
<evidence type="ECO:0000313" key="9">
    <source>
        <dbReference type="Proteomes" id="UP000534286"/>
    </source>
</evidence>
<dbReference type="PANTHER" id="PTHR35807:SF1">
    <property type="entry name" value="TRANSCRIPTIONAL REGULATOR REDD"/>
    <property type="match status" value="1"/>
</dbReference>
<evidence type="ECO:0000256" key="3">
    <source>
        <dbReference type="ARBA" id="ARBA00023125"/>
    </source>
</evidence>
<evidence type="ECO:0000259" key="7">
    <source>
        <dbReference type="PROSITE" id="PS51755"/>
    </source>
</evidence>
<dbReference type="InterPro" id="IPR051677">
    <property type="entry name" value="AfsR-DnrI-RedD_regulator"/>
</dbReference>
<dbReference type="InterPro" id="IPR001867">
    <property type="entry name" value="OmpR/PhoB-type_DNA-bd"/>
</dbReference>